<sequence>MDLVSDIVEHDPIPPQPFTTPTTTTTKFKSSSIRIPSSSSSSSGFPTANKRKPSQWRSRLSTKDNLNYNEIHSENIELLSKMSHDEKQEAKNELLNSLNPNILNYLLNKKSSDKNNNNDLVFESDSESESTTTSSLSSSSNLKPALRKNSTSSINSTSDKKVRFNKEATIRYMNQQSTVSSPNQSPNLQYKKSKNDEEWEDIQDLNDDNNGESIHFPKPPPSSSASSSNSDKLDINDPDFNDKLHSKFYPNLPKNIKNLEWMKPITEKEESKLINLTYDSILKLRFNLNGDLINHMNVNDHIGKNELFHHSDDAAVPG</sequence>
<feature type="compositionally biased region" description="Low complexity" evidence="1">
    <location>
        <begin position="129"/>
        <end position="140"/>
    </location>
</feature>
<feature type="compositionally biased region" description="Acidic residues" evidence="1">
    <location>
        <begin position="197"/>
        <end position="210"/>
    </location>
</feature>
<feature type="compositionally biased region" description="Basic and acidic residues" evidence="1">
    <location>
        <begin position="158"/>
        <end position="169"/>
    </location>
</feature>
<dbReference type="Pfam" id="PF08621">
    <property type="entry name" value="RPAP1_N"/>
    <property type="match status" value="1"/>
</dbReference>
<reference evidence="4" key="1">
    <citation type="submission" date="2016-04" db="EMBL/GenBank/DDBJ databases">
        <title>Comparative genomics of biotechnologically important yeasts.</title>
        <authorList>
            <consortium name="DOE Joint Genome Institute"/>
            <person name="Riley R."/>
            <person name="Haridas S."/>
            <person name="Wolfe K.H."/>
            <person name="Lopes M.R."/>
            <person name="Hittinger C.T."/>
            <person name="Goker M."/>
            <person name="Salamov A."/>
            <person name="Wisecaver J."/>
            <person name="Long T.M."/>
            <person name="Aerts A.L."/>
            <person name="Barry K."/>
            <person name="Choi C."/>
            <person name="Clum A."/>
            <person name="Coughlan A.Y."/>
            <person name="Deshpande S."/>
            <person name="Douglass A.P."/>
            <person name="Hanson S.J."/>
            <person name="Klenk H.-P."/>
            <person name="Labutti K."/>
            <person name="Lapidus A."/>
            <person name="Lindquist E."/>
            <person name="Lipzen A."/>
            <person name="Meier-Kolthoff J.P."/>
            <person name="Ohm R.A."/>
            <person name="Otillar R.P."/>
            <person name="Pangilinan J."/>
            <person name="Peng Y."/>
            <person name="Rokas A."/>
            <person name="Rosa C.A."/>
            <person name="Scheuner C."/>
            <person name="Sibirny A.A."/>
            <person name="Slot J.C."/>
            <person name="Stielow J.B."/>
            <person name="Sun H."/>
            <person name="Kurtzman C.P."/>
            <person name="Blackwell M."/>
            <person name="Grigoriev I.V."/>
            <person name="Jeffries T.W."/>
        </authorList>
    </citation>
    <scope>NUCLEOTIDE SEQUENCE [LARGE SCALE GENOMIC DNA]</scope>
    <source>
        <strain evidence="4">NRRL YB-2248</strain>
    </source>
</reference>
<feature type="domain" description="RPAP1 N-terminal" evidence="2">
    <location>
        <begin position="70"/>
        <end position="112"/>
    </location>
</feature>
<organism evidence="3 4">
    <name type="scientific">[Candida] arabinofermentans NRRL YB-2248</name>
    <dbReference type="NCBI Taxonomy" id="983967"/>
    <lineage>
        <taxon>Eukaryota</taxon>
        <taxon>Fungi</taxon>
        <taxon>Dikarya</taxon>
        <taxon>Ascomycota</taxon>
        <taxon>Saccharomycotina</taxon>
        <taxon>Pichiomycetes</taxon>
        <taxon>Pichiales</taxon>
        <taxon>Pichiaceae</taxon>
        <taxon>Ogataea</taxon>
        <taxon>Ogataea/Candida clade</taxon>
    </lineage>
</organism>
<dbReference type="EMBL" id="KV453854">
    <property type="protein sequence ID" value="ODV85000.1"/>
    <property type="molecule type" value="Genomic_DNA"/>
</dbReference>
<feature type="region of interest" description="Disordered" evidence="1">
    <location>
        <begin position="1"/>
        <end position="61"/>
    </location>
</feature>
<dbReference type="AlphaFoldDB" id="A0A1E4SZU8"/>
<dbReference type="OrthoDB" id="348201at2759"/>
<dbReference type="PANTHER" id="PTHR21483:SF18">
    <property type="entry name" value="RNA POLYMERASE II-ASSOCIATED PROTEIN 1"/>
    <property type="match status" value="1"/>
</dbReference>
<evidence type="ECO:0000313" key="4">
    <source>
        <dbReference type="Proteomes" id="UP000094801"/>
    </source>
</evidence>
<accession>A0A1E4SZU8</accession>
<dbReference type="Proteomes" id="UP000094801">
    <property type="component" value="Unassembled WGS sequence"/>
</dbReference>
<feature type="compositionally biased region" description="Low complexity" evidence="1">
    <location>
        <begin position="109"/>
        <end position="120"/>
    </location>
</feature>
<dbReference type="InterPro" id="IPR039913">
    <property type="entry name" value="RPAP1/Rba50"/>
</dbReference>
<protein>
    <recommendedName>
        <fullName evidence="2">RPAP1 N-terminal domain-containing protein</fullName>
    </recommendedName>
</protein>
<evidence type="ECO:0000259" key="2">
    <source>
        <dbReference type="Pfam" id="PF08621"/>
    </source>
</evidence>
<proteinExistence type="predicted"/>
<name>A0A1E4SZU8_9ASCO</name>
<dbReference type="GO" id="GO:0006366">
    <property type="term" value="P:transcription by RNA polymerase II"/>
    <property type="evidence" value="ECO:0007669"/>
    <property type="project" value="InterPro"/>
</dbReference>
<dbReference type="PANTHER" id="PTHR21483">
    <property type="entry name" value="RNA POLYMERASE II-ASSOCIATED PROTEIN 1"/>
    <property type="match status" value="1"/>
</dbReference>
<dbReference type="STRING" id="983967.A0A1E4SZU8"/>
<feature type="compositionally biased region" description="Low complexity" evidence="1">
    <location>
        <begin position="19"/>
        <end position="43"/>
    </location>
</feature>
<keyword evidence="4" id="KW-1185">Reference proteome</keyword>
<gene>
    <name evidence="3" type="ORF">CANARDRAFT_182166</name>
</gene>
<feature type="compositionally biased region" description="Polar residues" evidence="1">
    <location>
        <begin position="148"/>
        <end position="157"/>
    </location>
</feature>
<dbReference type="InterPro" id="IPR013930">
    <property type="entry name" value="RPAP1_N"/>
</dbReference>
<feature type="compositionally biased region" description="Polar residues" evidence="1">
    <location>
        <begin position="172"/>
        <end position="190"/>
    </location>
</feature>
<evidence type="ECO:0000313" key="3">
    <source>
        <dbReference type="EMBL" id="ODV85000.1"/>
    </source>
</evidence>
<feature type="non-terminal residue" evidence="3">
    <location>
        <position position="318"/>
    </location>
</feature>
<feature type="region of interest" description="Disordered" evidence="1">
    <location>
        <begin position="109"/>
        <end position="239"/>
    </location>
</feature>
<evidence type="ECO:0000256" key="1">
    <source>
        <dbReference type="SAM" id="MobiDB-lite"/>
    </source>
</evidence>